<feature type="transmembrane region" description="Helical" evidence="9">
    <location>
        <begin position="37"/>
        <end position="57"/>
    </location>
</feature>
<dbReference type="InterPro" id="IPR036259">
    <property type="entry name" value="MFS_trans_sf"/>
</dbReference>
<keyword evidence="12" id="KW-1185">Reference proteome</keyword>
<feature type="transmembrane region" description="Helical" evidence="9">
    <location>
        <begin position="425"/>
        <end position="445"/>
    </location>
</feature>
<dbReference type="Proteomes" id="UP000639338">
    <property type="component" value="Unassembled WGS sequence"/>
</dbReference>
<evidence type="ECO:0000256" key="6">
    <source>
        <dbReference type="ARBA" id="ARBA00022989"/>
    </source>
</evidence>
<protein>
    <recommendedName>
        <fullName evidence="10">Major facilitator superfamily (MFS) profile domain-containing protein</fullName>
    </recommendedName>
</protein>
<proteinExistence type="predicted"/>
<feature type="transmembrane region" description="Helical" evidence="9">
    <location>
        <begin position="322"/>
        <end position="343"/>
    </location>
</feature>
<dbReference type="FunFam" id="1.20.1250.20:FF:000218">
    <property type="entry name" value="facilitated trehalose transporter Tret1"/>
    <property type="match status" value="1"/>
</dbReference>
<dbReference type="InterPro" id="IPR005829">
    <property type="entry name" value="Sugar_transporter_CS"/>
</dbReference>
<feature type="transmembrane region" description="Helical" evidence="9">
    <location>
        <begin position="169"/>
        <end position="191"/>
    </location>
</feature>
<evidence type="ECO:0000256" key="8">
    <source>
        <dbReference type="ARBA" id="ARBA00023180"/>
    </source>
</evidence>
<keyword evidence="7 9" id="KW-0472">Membrane</keyword>
<evidence type="ECO:0000256" key="4">
    <source>
        <dbReference type="ARBA" id="ARBA00022597"/>
    </source>
</evidence>
<dbReference type="InterPro" id="IPR005828">
    <property type="entry name" value="MFS_sugar_transport-like"/>
</dbReference>
<accession>A0A834XYQ1</accession>
<dbReference type="Gene3D" id="1.20.1250.20">
    <property type="entry name" value="MFS general substrate transporter like domains"/>
    <property type="match status" value="1"/>
</dbReference>
<dbReference type="EMBL" id="JACMRX010000002">
    <property type="protein sequence ID" value="KAF7994701.1"/>
    <property type="molecule type" value="Genomic_DNA"/>
</dbReference>
<dbReference type="PANTHER" id="PTHR48021">
    <property type="match status" value="1"/>
</dbReference>
<evidence type="ECO:0000256" key="1">
    <source>
        <dbReference type="ARBA" id="ARBA00004651"/>
    </source>
</evidence>
<dbReference type="SUPFAM" id="SSF103473">
    <property type="entry name" value="MFS general substrate transporter"/>
    <property type="match status" value="1"/>
</dbReference>
<dbReference type="AlphaFoldDB" id="A0A834XYQ1"/>
<feature type="transmembrane region" description="Helical" evidence="9">
    <location>
        <begin position="283"/>
        <end position="302"/>
    </location>
</feature>
<evidence type="ECO:0000256" key="3">
    <source>
        <dbReference type="ARBA" id="ARBA00022475"/>
    </source>
</evidence>
<feature type="transmembrane region" description="Helical" evidence="9">
    <location>
        <begin position="457"/>
        <end position="476"/>
    </location>
</feature>
<feature type="domain" description="Major facilitator superfamily (MFS) profile" evidence="10">
    <location>
        <begin position="44"/>
        <end position="480"/>
    </location>
</feature>
<dbReference type="PANTHER" id="PTHR48021:SF46">
    <property type="entry name" value="MAJOR FACILITATOR SUPERFAMILY (MFS) PROFILE DOMAIN-CONTAINING PROTEIN"/>
    <property type="match status" value="1"/>
</dbReference>
<evidence type="ECO:0000313" key="11">
    <source>
        <dbReference type="EMBL" id="KAF7994701.1"/>
    </source>
</evidence>
<gene>
    <name evidence="11" type="ORF">HCN44_004173</name>
</gene>
<feature type="transmembrane region" description="Helical" evidence="9">
    <location>
        <begin position="82"/>
        <end position="104"/>
    </location>
</feature>
<keyword evidence="4" id="KW-0762">Sugar transport</keyword>
<dbReference type="InterPro" id="IPR020846">
    <property type="entry name" value="MFS_dom"/>
</dbReference>
<comment type="caution">
    <text evidence="11">The sequence shown here is derived from an EMBL/GenBank/DDBJ whole genome shotgun (WGS) entry which is preliminary data.</text>
</comment>
<dbReference type="PROSITE" id="PS50850">
    <property type="entry name" value="MFS"/>
    <property type="match status" value="1"/>
</dbReference>
<dbReference type="PROSITE" id="PS00217">
    <property type="entry name" value="SUGAR_TRANSPORT_2"/>
    <property type="match status" value="1"/>
</dbReference>
<comment type="subcellular location">
    <subcellularLocation>
        <location evidence="1">Cell membrane</location>
        <topology evidence="1">Multi-pass membrane protein</topology>
    </subcellularLocation>
</comment>
<dbReference type="InterPro" id="IPR003663">
    <property type="entry name" value="Sugar/inositol_transpt"/>
</dbReference>
<feature type="transmembrane region" description="Helical" evidence="9">
    <location>
        <begin position="111"/>
        <end position="129"/>
    </location>
</feature>
<dbReference type="GO" id="GO:0022857">
    <property type="term" value="F:transmembrane transporter activity"/>
    <property type="evidence" value="ECO:0007669"/>
    <property type="project" value="InterPro"/>
</dbReference>
<evidence type="ECO:0000313" key="12">
    <source>
        <dbReference type="Proteomes" id="UP000639338"/>
    </source>
</evidence>
<feature type="transmembrane region" description="Helical" evidence="9">
    <location>
        <begin position="390"/>
        <end position="413"/>
    </location>
</feature>
<keyword evidence="8" id="KW-0325">Glycoprotein</keyword>
<evidence type="ECO:0000256" key="2">
    <source>
        <dbReference type="ARBA" id="ARBA00022448"/>
    </source>
</evidence>
<dbReference type="PROSITE" id="PS00216">
    <property type="entry name" value="SUGAR_TRANSPORT_1"/>
    <property type="match status" value="1"/>
</dbReference>
<evidence type="ECO:0000256" key="9">
    <source>
        <dbReference type="SAM" id="Phobius"/>
    </source>
</evidence>
<feature type="transmembrane region" description="Helical" evidence="9">
    <location>
        <begin position="135"/>
        <end position="157"/>
    </location>
</feature>
<dbReference type="GO" id="GO:0005886">
    <property type="term" value="C:plasma membrane"/>
    <property type="evidence" value="ECO:0007669"/>
    <property type="project" value="UniProtKB-SubCell"/>
</dbReference>
<dbReference type="InterPro" id="IPR050549">
    <property type="entry name" value="MFS_Trehalose_Transporter"/>
</dbReference>
<keyword evidence="3" id="KW-1003">Cell membrane</keyword>
<feature type="transmembrane region" description="Helical" evidence="9">
    <location>
        <begin position="197"/>
        <end position="215"/>
    </location>
</feature>
<reference evidence="11 12" key="1">
    <citation type="submission" date="2020-08" db="EMBL/GenBank/DDBJ databases">
        <title>Aphidius gifuensis genome sequencing and assembly.</title>
        <authorList>
            <person name="Du Z."/>
        </authorList>
    </citation>
    <scope>NUCLEOTIDE SEQUENCE [LARGE SCALE GENOMIC DNA]</scope>
    <source>
        <strain evidence="11">YNYX2018</strain>
        <tissue evidence="11">Adults</tissue>
    </source>
</reference>
<evidence type="ECO:0000259" key="10">
    <source>
        <dbReference type="PROSITE" id="PS50850"/>
    </source>
</evidence>
<organism evidence="11 12">
    <name type="scientific">Aphidius gifuensis</name>
    <name type="common">Parasitoid wasp</name>
    <dbReference type="NCBI Taxonomy" id="684658"/>
    <lineage>
        <taxon>Eukaryota</taxon>
        <taxon>Metazoa</taxon>
        <taxon>Ecdysozoa</taxon>
        <taxon>Arthropoda</taxon>
        <taxon>Hexapoda</taxon>
        <taxon>Insecta</taxon>
        <taxon>Pterygota</taxon>
        <taxon>Neoptera</taxon>
        <taxon>Endopterygota</taxon>
        <taxon>Hymenoptera</taxon>
        <taxon>Apocrita</taxon>
        <taxon>Ichneumonoidea</taxon>
        <taxon>Braconidae</taxon>
        <taxon>Aphidiinae</taxon>
        <taxon>Aphidius</taxon>
    </lineage>
</organism>
<keyword evidence="6 9" id="KW-1133">Transmembrane helix</keyword>
<keyword evidence="5 9" id="KW-0812">Transmembrane</keyword>
<dbReference type="OrthoDB" id="4142200at2759"/>
<feature type="transmembrane region" description="Helical" evidence="9">
    <location>
        <begin position="350"/>
        <end position="370"/>
    </location>
</feature>
<evidence type="ECO:0000256" key="7">
    <source>
        <dbReference type="ARBA" id="ARBA00023136"/>
    </source>
</evidence>
<evidence type="ECO:0000256" key="5">
    <source>
        <dbReference type="ARBA" id="ARBA00022692"/>
    </source>
</evidence>
<keyword evidence="2" id="KW-0813">Transport</keyword>
<dbReference type="Pfam" id="PF00083">
    <property type="entry name" value="Sugar_tr"/>
    <property type="match status" value="1"/>
</dbReference>
<name>A0A834XYQ1_APHGI</name>
<sequence length="499" mass="56156">MELNVIEKSKRTIFKEETFMMLPKNDEKKNQSQYKQWLAAIVATLSMVAVGTVYGWTTTMELRITGKIENYKVPIVVTRDEFSWIVSLVQISAMIGSFLGAFIADYFGRKFSLLCSSIFFSIGWLFVIFGNNVFALYASRIILGIGVGMSYTTNPMYVSEVADTNIRGALGTLIAINVFTGSLFTCCIAPWTSYMTTNLILLSIPVIFFILFLYFPESPYYLIKKKRYDDAKSAICFFKNCSNNEAQEKYNEIRENINDNKLNYNDSIYKNIKRLLSSNNRKAFLIVFGLIMAQQMSGNFSTMQYLTSLFEKSKIQLIDTDVATIIVFAVGLISGVVATATVEKAGRRKLLNISSSFCAIILAILAFYLLHINDGKNDDEKSYESFLSLLPLIAVILFQVFYQSGLGTLPNALIGELFPTSAKGIAGAALTISDGIIGFITSKLYQIIGDTYGQHYNYFLFSGACFLAFFLIFIYVPETKNKTFVQIQDDLKKNRIFCC</sequence>
<dbReference type="PRINTS" id="PR00171">
    <property type="entry name" value="SUGRTRNSPORT"/>
</dbReference>